<dbReference type="Pfam" id="PF01636">
    <property type="entry name" value="APH"/>
    <property type="match status" value="1"/>
</dbReference>
<evidence type="ECO:0000256" key="6">
    <source>
        <dbReference type="ARBA" id="ARBA00024741"/>
    </source>
</evidence>
<dbReference type="Proteomes" id="UP001194746">
    <property type="component" value="Unassembled WGS sequence"/>
</dbReference>
<feature type="compositionally biased region" description="Low complexity" evidence="8">
    <location>
        <begin position="33"/>
        <end position="47"/>
    </location>
</feature>
<proteinExistence type="inferred from homology"/>
<evidence type="ECO:0000259" key="9">
    <source>
        <dbReference type="Pfam" id="PF01636"/>
    </source>
</evidence>
<accession>A0AAD4GQI9</accession>
<dbReference type="InterPro" id="IPR000073">
    <property type="entry name" value="AB_hydrolase_1"/>
</dbReference>
<reference evidence="11" key="1">
    <citation type="journal article" date="2019" name="Beilstein J. Org. Chem.">
        <title>Nanangenines: drimane sesquiterpenoids as the dominant metabolite cohort of a novel Australian fungus, Aspergillus nanangensis.</title>
        <authorList>
            <person name="Lacey H.J."/>
            <person name="Gilchrist C.L.M."/>
            <person name="Crombie A."/>
            <person name="Kalaitzis J.A."/>
            <person name="Vuong D."/>
            <person name="Rutledge P.J."/>
            <person name="Turner P."/>
            <person name="Pitt J.I."/>
            <person name="Lacey E."/>
            <person name="Chooi Y.H."/>
            <person name="Piggott A.M."/>
        </authorList>
    </citation>
    <scope>NUCLEOTIDE SEQUENCE</scope>
    <source>
        <strain evidence="11">MST-FP2251</strain>
    </source>
</reference>
<name>A0AAD4GQI9_ASPNN</name>
<evidence type="ECO:0000256" key="3">
    <source>
        <dbReference type="ARBA" id="ARBA00020672"/>
    </source>
</evidence>
<dbReference type="InterPro" id="IPR029058">
    <property type="entry name" value="AB_hydrolase_fold"/>
</dbReference>
<comment type="caution">
    <text evidence="11">The sequence shown here is derived from an EMBL/GenBank/DDBJ whole genome shotgun (WGS) entry which is preliminary data.</text>
</comment>
<organism evidence="11 12">
    <name type="scientific">Aspergillus nanangensis</name>
    <dbReference type="NCBI Taxonomy" id="2582783"/>
    <lineage>
        <taxon>Eukaryota</taxon>
        <taxon>Fungi</taxon>
        <taxon>Dikarya</taxon>
        <taxon>Ascomycota</taxon>
        <taxon>Pezizomycotina</taxon>
        <taxon>Eurotiomycetes</taxon>
        <taxon>Eurotiomycetidae</taxon>
        <taxon>Eurotiales</taxon>
        <taxon>Aspergillaceae</taxon>
        <taxon>Aspergillus</taxon>
        <taxon>Aspergillus subgen. Circumdati</taxon>
    </lineage>
</organism>
<dbReference type="PANTHER" id="PTHR14189:SF0">
    <property type="entry name" value="PROTEIN PHOSPHATASE METHYLESTERASE 1"/>
    <property type="match status" value="1"/>
</dbReference>
<gene>
    <name evidence="11" type="primary">PPE1</name>
    <name evidence="11" type="ORF">FE257_001759</name>
</gene>
<comment type="function">
    <text evidence="6">Demethylates proteins that have been reversibly carboxymethylated. Demethylates the phosphatase PP2A catalytic subunit.</text>
</comment>
<dbReference type="Pfam" id="PF12697">
    <property type="entry name" value="Abhydrolase_6"/>
    <property type="match status" value="1"/>
</dbReference>
<keyword evidence="5" id="KW-0378">Hydrolase</keyword>
<evidence type="ECO:0000313" key="12">
    <source>
        <dbReference type="Proteomes" id="UP001194746"/>
    </source>
</evidence>
<dbReference type="InterPro" id="IPR016812">
    <property type="entry name" value="PPase_methylesterase_euk"/>
</dbReference>
<evidence type="ECO:0000256" key="8">
    <source>
        <dbReference type="SAM" id="MobiDB-lite"/>
    </source>
</evidence>
<feature type="domain" description="AB hydrolase-1" evidence="10">
    <location>
        <begin position="100"/>
        <end position="358"/>
    </location>
</feature>
<dbReference type="AlphaFoldDB" id="A0AAD4GQI9"/>
<reference evidence="11" key="2">
    <citation type="submission" date="2020-02" db="EMBL/GenBank/DDBJ databases">
        <authorList>
            <person name="Gilchrist C.L.M."/>
            <person name="Chooi Y.-H."/>
        </authorList>
    </citation>
    <scope>NUCLEOTIDE SEQUENCE</scope>
    <source>
        <strain evidence="11">MST-FP2251</strain>
    </source>
</reference>
<keyword evidence="12" id="KW-1185">Reference proteome</keyword>
<dbReference type="Gene3D" id="3.40.50.1820">
    <property type="entry name" value="alpha/beta hydrolase"/>
    <property type="match status" value="1"/>
</dbReference>
<feature type="domain" description="Aminoglycoside phosphotransferase" evidence="9">
    <location>
        <begin position="481"/>
        <end position="660"/>
    </location>
</feature>
<comment type="catalytic activity">
    <reaction evidence="7">
        <text>[phosphatase 2A protein]-C-terminal L-leucine methyl ester + H2O = [phosphatase 2A protein]-C-terminal L-leucine + methanol + H(+)</text>
        <dbReference type="Rhea" id="RHEA:48548"/>
        <dbReference type="Rhea" id="RHEA-COMP:12134"/>
        <dbReference type="Rhea" id="RHEA-COMP:12135"/>
        <dbReference type="ChEBI" id="CHEBI:15377"/>
        <dbReference type="ChEBI" id="CHEBI:15378"/>
        <dbReference type="ChEBI" id="CHEBI:17790"/>
        <dbReference type="ChEBI" id="CHEBI:90516"/>
        <dbReference type="ChEBI" id="CHEBI:90517"/>
        <dbReference type="EC" id="3.1.1.89"/>
    </reaction>
</comment>
<dbReference type="InterPro" id="IPR011009">
    <property type="entry name" value="Kinase-like_dom_sf"/>
</dbReference>
<sequence>MSELQKSFAKAKLAKFPAELPIPSMDSLEEGDSSSASSTETVTPSPTKRLFARPARDSPTSTLSWTDFFAQELFLREETNSTHITHHVYLTPPTNSGPLFVMHHGAGSSGLSFATCAEAIRKLLPTAGILSLDARGHGQTTVTTADKNEKVPMDLSLETLNRDVVFIIRETQSQMGWESLPDIVLVGHSLGGAVITDVAKKGDLGAKVLAYAVLDVVEGSAMDALQTMEQYLSTRPSHFPSLASGIEWHTRSRTIRNRTSARVSVPSLLYEEEPPSDLSKPWVWRTNLAETKPFWENWFIGLSKKFLEARGGKLLLLAGTDRLDKDLMIGQMQGKYQLQVLPEAGHFVQEDQPVKTAQILVDFYKRNDRSALVLPPKVADMQASAAMKNPHRQSRQCGRVILKIVEGLPRVRTEDVSYVTAIFVLNILITNVLHSRSIRSSVMGGMNYHVEILFDDGVQWLARIRRLNATSPPPDLRDYIVQSEVATLQFLSKTNVPAPKVFDYGLHGQTPVGLGFILMEKLPGKSLRWSLASAEQRRKVMNQLADIYIELESLPFDTMGSLDQPGTGHMVLLGPYKNPRDYLRASVDLKLSLIMKGESYAGHGIDAFLVHRFLSDSLSEVLLHQCFDDGRFYRRHADDKGDHILINDDYDITGIIDWEWAYTDSKSAAFRSPIMLLPVADFYKGVNSIGEDESTFATILETKDHHDLAEIVRNGRLLHRFQFCCGYDFADWEGFLGLFQGLRNALNKDKYLSWELWKQNAMQRYSDDERLKTLLARY</sequence>
<dbReference type="PANTHER" id="PTHR14189">
    <property type="entry name" value="PROTEIN PHOSPHATASE METHYLESTERASE-1 RELATED"/>
    <property type="match status" value="1"/>
</dbReference>
<feature type="region of interest" description="Disordered" evidence="8">
    <location>
        <begin position="22"/>
        <end position="61"/>
    </location>
</feature>
<dbReference type="FunFam" id="3.40.50.1820:FF:000186">
    <property type="entry name" value="Protein phosphatase methylesterase 1"/>
    <property type="match status" value="1"/>
</dbReference>
<evidence type="ECO:0000256" key="2">
    <source>
        <dbReference type="ARBA" id="ARBA00013111"/>
    </source>
</evidence>
<evidence type="ECO:0000313" key="11">
    <source>
        <dbReference type="EMBL" id="KAF9884428.1"/>
    </source>
</evidence>
<evidence type="ECO:0000256" key="4">
    <source>
        <dbReference type="ARBA" id="ARBA00022487"/>
    </source>
</evidence>
<evidence type="ECO:0000259" key="10">
    <source>
        <dbReference type="Pfam" id="PF12697"/>
    </source>
</evidence>
<dbReference type="EC" id="3.1.1.89" evidence="2"/>
<dbReference type="InterPro" id="IPR002575">
    <property type="entry name" value="Aminoglycoside_PTrfase"/>
</dbReference>
<keyword evidence="4" id="KW-0719">Serine esterase</keyword>
<dbReference type="SUPFAM" id="SSF53474">
    <property type="entry name" value="alpha/beta-Hydrolases"/>
    <property type="match status" value="1"/>
</dbReference>
<dbReference type="GO" id="GO:0051723">
    <property type="term" value="F:protein methylesterase activity"/>
    <property type="evidence" value="ECO:0007669"/>
    <property type="project" value="UniProtKB-EC"/>
</dbReference>
<dbReference type="EMBL" id="VCAU01000122">
    <property type="protein sequence ID" value="KAF9884428.1"/>
    <property type="molecule type" value="Genomic_DNA"/>
</dbReference>
<evidence type="ECO:0000256" key="7">
    <source>
        <dbReference type="ARBA" id="ARBA00049203"/>
    </source>
</evidence>
<evidence type="ECO:0000256" key="5">
    <source>
        <dbReference type="ARBA" id="ARBA00022801"/>
    </source>
</evidence>
<dbReference type="SUPFAM" id="SSF56112">
    <property type="entry name" value="Protein kinase-like (PK-like)"/>
    <property type="match status" value="1"/>
</dbReference>
<comment type="similarity">
    <text evidence="1">Belongs to the AB hydrolase superfamily.</text>
</comment>
<protein>
    <recommendedName>
        <fullName evidence="3">Protein phosphatase methylesterase 1</fullName>
        <ecNumber evidence="2">3.1.1.89</ecNumber>
    </recommendedName>
</protein>
<evidence type="ECO:0000256" key="1">
    <source>
        <dbReference type="ARBA" id="ARBA00008645"/>
    </source>
</evidence>